<feature type="region of interest" description="Disordered" evidence="1">
    <location>
        <begin position="30"/>
        <end position="53"/>
    </location>
</feature>
<keyword evidence="2" id="KW-0732">Signal</keyword>
<dbReference type="EMBL" id="BAABKG010000002">
    <property type="protein sequence ID" value="GAA5146294.1"/>
    <property type="molecule type" value="Genomic_DNA"/>
</dbReference>
<evidence type="ECO:0000313" key="4">
    <source>
        <dbReference type="Proteomes" id="UP001500221"/>
    </source>
</evidence>
<evidence type="ECO:0000313" key="3">
    <source>
        <dbReference type="EMBL" id="GAA5146294.1"/>
    </source>
</evidence>
<proteinExistence type="predicted"/>
<reference evidence="4" key="1">
    <citation type="journal article" date="2019" name="Int. J. Syst. Evol. Microbiol.">
        <title>The Global Catalogue of Microorganisms (GCM) 10K type strain sequencing project: providing services to taxonomists for standard genome sequencing and annotation.</title>
        <authorList>
            <consortium name="The Broad Institute Genomics Platform"/>
            <consortium name="The Broad Institute Genome Sequencing Center for Infectious Disease"/>
            <person name="Wu L."/>
            <person name="Ma J."/>
        </authorList>
    </citation>
    <scope>NUCLEOTIDE SEQUENCE [LARGE SCALE GENOMIC DNA]</scope>
    <source>
        <strain evidence="4">JCM 18459</strain>
    </source>
</reference>
<evidence type="ECO:0000256" key="1">
    <source>
        <dbReference type="SAM" id="MobiDB-lite"/>
    </source>
</evidence>
<gene>
    <name evidence="3" type="ORF">GCM10023340_17000</name>
</gene>
<comment type="caution">
    <text evidence="3">The sequence shown here is derived from an EMBL/GenBank/DDBJ whole genome shotgun (WGS) entry which is preliminary data.</text>
</comment>
<feature type="signal peptide" evidence="2">
    <location>
        <begin position="1"/>
        <end position="29"/>
    </location>
</feature>
<organism evidence="3 4">
    <name type="scientific">Nocardioides marinquilinus</name>
    <dbReference type="NCBI Taxonomy" id="1210400"/>
    <lineage>
        <taxon>Bacteria</taxon>
        <taxon>Bacillati</taxon>
        <taxon>Actinomycetota</taxon>
        <taxon>Actinomycetes</taxon>
        <taxon>Propionibacteriales</taxon>
        <taxon>Nocardioidaceae</taxon>
        <taxon>Nocardioides</taxon>
    </lineage>
</organism>
<dbReference type="PROSITE" id="PS51257">
    <property type="entry name" value="PROKAR_LIPOPROTEIN"/>
    <property type="match status" value="1"/>
</dbReference>
<name>A0ABP9PGX1_9ACTN</name>
<dbReference type="RefSeq" id="WP_345456951.1">
    <property type="nucleotide sequence ID" value="NZ_BAABKG010000002.1"/>
</dbReference>
<sequence length="246" mass="26888">MRRGVRPARAALAAIVALCVVSLSGCSLIQGDEEEPESPAPSSPTSADVSEETQIDSQFTRDGTFQSHISVKGAKDVDFVYTLYPTKATPRTNEWYPKGDKFFSFTFQAYDLSKKLRAPFESKRLVYLDTIKVTSSTITVDGGKTQRPYKLKAVASEVTFDPEPLTTKYGMLITSPKGAFELRNQAIGSVSDDTRGIELTFTAVVNIETEAGSGDYIERKVKQVVPIAIFESDEPTQAAKIPVNAN</sequence>
<accession>A0ABP9PGX1</accession>
<protein>
    <submittedName>
        <fullName evidence="3">Uncharacterized protein</fullName>
    </submittedName>
</protein>
<keyword evidence="4" id="KW-1185">Reference proteome</keyword>
<dbReference type="Proteomes" id="UP001500221">
    <property type="component" value="Unassembled WGS sequence"/>
</dbReference>
<evidence type="ECO:0000256" key="2">
    <source>
        <dbReference type="SAM" id="SignalP"/>
    </source>
</evidence>
<feature type="chain" id="PRO_5047518788" evidence="2">
    <location>
        <begin position="30"/>
        <end position="246"/>
    </location>
</feature>